<comment type="similarity">
    <text evidence="6">Belongs to the peptidase M48 family.</text>
</comment>
<dbReference type="InterPro" id="IPR001915">
    <property type="entry name" value="Peptidase_M48"/>
</dbReference>
<feature type="transmembrane region" description="Helical" evidence="7">
    <location>
        <begin position="127"/>
        <end position="148"/>
    </location>
</feature>
<dbReference type="PANTHER" id="PTHR34978">
    <property type="entry name" value="POSSIBLE SENSOR-TRANSDUCER PROTEIN BLAR"/>
    <property type="match status" value="1"/>
</dbReference>
<keyword evidence="5 6" id="KW-0482">Metalloprotease</keyword>
<comment type="cofactor">
    <cofactor evidence="6">
        <name>Zn(2+)</name>
        <dbReference type="ChEBI" id="CHEBI:29105"/>
    </cofactor>
    <text evidence="6">Binds 1 zinc ion per subunit.</text>
</comment>
<dbReference type="PANTHER" id="PTHR34978:SF3">
    <property type="entry name" value="SLR0241 PROTEIN"/>
    <property type="match status" value="1"/>
</dbReference>
<comment type="caution">
    <text evidence="9">The sequence shown here is derived from an EMBL/GenBank/DDBJ whole genome shotgun (WGS) entry which is preliminary data.</text>
</comment>
<evidence type="ECO:0000256" key="3">
    <source>
        <dbReference type="ARBA" id="ARBA00022801"/>
    </source>
</evidence>
<proteinExistence type="inferred from homology"/>
<accession>A0ABV5FVP3</accession>
<organism evidence="9 10">
    <name type="scientific">Citricoccus parietis</name>
    <dbReference type="NCBI Taxonomy" id="592307"/>
    <lineage>
        <taxon>Bacteria</taxon>
        <taxon>Bacillati</taxon>
        <taxon>Actinomycetota</taxon>
        <taxon>Actinomycetes</taxon>
        <taxon>Micrococcales</taxon>
        <taxon>Micrococcaceae</taxon>
        <taxon>Citricoccus</taxon>
    </lineage>
</organism>
<dbReference type="Proteomes" id="UP001589575">
    <property type="component" value="Unassembled WGS sequence"/>
</dbReference>
<evidence type="ECO:0000256" key="5">
    <source>
        <dbReference type="ARBA" id="ARBA00023049"/>
    </source>
</evidence>
<dbReference type="InterPro" id="IPR052173">
    <property type="entry name" value="Beta-lactam_resp_regulator"/>
</dbReference>
<evidence type="ECO:0000256" key="6">
    <source>
        <dbReference type="RuleBase" id="RU003983"/>
    </source>
</evidence>
<name>A0ABV5FVP3_9MICC</name>
<keyword evidence="7" id="KW-1133">Transmembrane helix</keyword>
<keyword evidence="4 6" id="KW-0862">Zinc</keyword>
<gene>
    <name evidence="9" type="ORF">ACFFX0_05880</name>
</gene>
<keyword evidence="7" id="KW-0472">Membrane</keyword>
<keyword evidence="10" id="KW-1185">Reference proteome</keyword>
<feature type="domain" description="Peptidase M48" evidence="8">
    <location>
        <begin position="1"/>
        <end position="60"/>
    </location>
</feature>
<evidence type="ECO:0000313" key="10">
    <source>
        <dbReference type="Proteomes" id="UP001589575"/>
    </source>
</evidence>
<evidence type="ECO:0000256" key="2">
    <source>
        <dbReference type="ARBA" id="ARBA00022723"/>
    </source>
</evidence>
<keyword evidence="7" id="KW-0812">Transmembrane</keyword>
<dbReference type="Gene3D" id="3.30.2010.10">
    <property type="entry name" value="Metalloproteases ('zincins'), catalytic domain"/>
    <property type="match status" value="1"/>
</dbReference>
<dbReference type="Pfam" id="PF01435">
    <property type="entry name" value="Peptidase_M48"/>
    <property type="match status" value="1"/>
</dbReference>
<evidence type="ECO:0000259" key="8">
    <source>
        <dbReference type="Pfam" id="PF01435"/>
    </source>
</evidence>
<evidence type="ECO:0000256" key="7">
    <source>
        <dbReference type="SAM" id="Phobius"/>
    </source>
</evidence>
<dbReference type="CDD" id="cd07326">
    <property type="entry name" value="M56_BlaR1_MecR1_like"/>
    <property type="match status" value="1"/>
</dbReference>
<keyword evidence="1 6" id="KW-0645">Protease</keyword>
<evidence type="ECO:0000256" key="1">
    <source>
        <dbReference type="ARBA" id="ARBA00022670"/>
    </source>
</evidence>
<protein>
    <submittedName>
        <fullName evidence="9">M56 family metallopeptidase</fullName>
    </submittedName>
</protein>
<evidence type="ECO:0000313" key="9">
    <source>
        <dbReference type="EMBL" id="MFB9070747.1"/>
    </source>
</evidence>
<sequence length="149" mass="15996">MSRGLLDQLSASEVAAVVAHERAHLRQRHDLLRLAFEAWHRAVAWLPTTAMAQRAVAGLTEMMADDAALAVHDRQDLVRAIVLTGEAGAPTPPAPSPPRAENVQRDGSVPLTLRLYRLLSPADPLPVAVRVLVVVAALCLAAFPLVLLL</sequence>
<keyword evidence="3 6" id="KW-0378">Hydrolase</keyword>
<reference evidence="9 10" key="1">
    <citation type="submission" date="2024-09" db="EMBL/GenBank/DDBJ databases">
        <authorList>
            <person name="Sun Q."/>
            <person name="Mori K."/>
        </authorList>
    </citation>
    <scope>NUCLEOTIDE SEQUENCE [LARGE SCALE GENOMIC DNA]</scope>
    <source>
        <strain evidence="9 10">CCM 7609</strain>
    </source>
</reference>
<dbReference type="EMBL" id="JBHMFI010000001">
    <property type="protein sequence ID" value="MFB9070747.1"/>
    <property type="molecule type" value="Genomic_DNA"/>
</dbReference>
<keyword evidence="2" id="KW-0479">Metal-binding</keyword>
<evidence type="ECO:0000256" key="4">
    <source>
        <dbReference type="ARBA" id="ARBA00022833"/>
    </source>
</evidence>